<dbReference type="GO" id="GO:0016301">
    <property type="term" value="F:kinase activity"/>
    <property type="evidence" value="ECO:0007669"/>
    <property type="project" value="UniProtKB-KW"/>
</dbReference>
<dbReference type="Gene3D" id="3.40.50.300">
    <property type="entry name" value="P-loop containing nucleotide triphosphate hydrolases"/>
    <property type="match status" value="1"/>
</dbReference>
<dbReference type="CDD" id="cd02024">
    <property type="entry name" value="NRK1"/>
    <property type="match status" value="1"/>
</dbReference>
<keyword evidence="1" id="KW-0418">Kinase</keyword>
<dbReference type="SUPFAM" id="SSF52540">
    <property type="entry name" value="P-loop containing nucleoside triphosphate hydrolases"/>
    <property type="match status" value="1"/>
</dbReference>
<proteinExistence type="predicted"/>
<dbReference type="EMBL" id="JAVHJO010000010">
    <property type="protein sequence ID" value="KAK6535324.1"/>
    <property type="molecule type" value="Genomic_DNA"/>
</dbReference>
<evidence type="ECO:0000313" key="1">
    <source>
        <dbReference type="EMBL" id="KAK6535324.1"/>
    </source>
</evidence>
<keyword evidence="1" id="KW-0808">Transferase</keyword>
<dbReference type="Proteomes" id="UP001365542">
    <property type="component" value="Unassembled WGS sequence"/>
</dbReference>
<protein>
    <submittedName>
        <fullName evidence="1">Ribosylnicotinamide kinase</fullName>
    </submittedName>
</protein>
<gene>
    <name evidence="1" type="primary">NRK1</name>
    <name evidence="1" type="ORF">TWF694_001787</name>
</gene>
<dbReference type="PANTHER" id="PTHR10285">
    <property type="entry name" value="URIDINE KINASE"/>
    <property type="match status" value="1"/>
</dbReference>
<sequence length="285" mass="31891">MASICIAISGPSSSGKTSLSRLLRAAFTSKTLPHPHPTKCIILHGDDFYIPDSSLPLVPLPPTGEKVQDWDCPEALNFPQFLESVRYAKLHGAMPEGHQSYEGTHAVGVEESILRLSAEGGEGGAGTGGKERIVEMERRVVKWLERVEEGMGKRIENVVIVDGFLLFGEGVLEELKEEFDVKLLIRTPYEKAKKRREDREGYVTVEGFWSDPPGYFERLVWPAYLKQHSYLYKDGNMDSGVLTQEAFDSGIRTPKETDQSLMQTLEWAVSALEDTTVEDVMKNKK</sequence>
<accession>A0AAV9X4R2</accession>
<comment type="caution">
    <text evidence="1">The sequence shown here is derived from an EMBL/GenBank/DDBJ whole genome shotgun (WGS) entry which is preliminary data.</text>
</comment>
<dbReference type="AlphaFoldDB" id="A0AAV9X4R2"/>
<dbReference type="InterPro" id="IPR027417">
    <property type="entry name" value="P-loop_NTPase"/>
</dbReference>
<evidence type="ECO:0000313" key="2">
    <source>
        <dbReference type="Proteomes" id="UP001365542"/>
    </source>
</evidence>
<keyword evidence="2" id="KW-1185">Reference proteome</keyword>
<reference evidence="1 2" key="1">
    <citation type="submission" date="2019-10" db="EMBL/GenBank/DDBJ databases">
        <authorList>
            <person name="Palmer J.M."/>
        </authorList>
    </citation>
    <scope>NUCLEOTIDE SEQUENCE [LARGE SCALE GENOMIC DNA]</scope>
    <source>
        <strain evidence="1 2">TWF694</strain>
    </source>
</reference>
<name>A0AAV9X4R2_9PEZI</name>
<organism evidence="1 2">
    <name type="scientific">Orbilia ellipsospora</name>
    <dbReference type="NCBI Taxonomy" id="2528407"/>
    <lineage>
        <taxon>Eukaryota</taxon>
        <taxon>Fungi</taxon>
        <taxon>Dikarya</taxon>
        <taxon>Ascomycota</taxon>
        <taxon>Pezizomycotina</taxon>
        <taxon>Orbiliomycetes</taxon>
        <taxon>Orbiliales</taxon>
        <taxon>Orbiliaceae</taxon>
        <taxon>Orbilia</taxon>
    </lineage>
</organism>